<dbReference type="SUPFAM" id="SSF48695">
    <property type="entry name" value="Multiheme cytochromes"/>
    <property type="match status" value="1"/>
</dbReference>
<dbReference type="AlphaFoldDB" id="A0A254TNJ8"/>
<feature type="signal peptide" evidence="1">
    <location>
        <begin position="1"/>
        <end position="30"/>
    </location>
</feature>
<feature type="chain" id="PRO_5012648737" description="Cytochrome c7-like domain-containing protein" evidence="1">
    <location>
        <begin position="31"/>
        <end position="132"/>
    </location>
</feature>
<organism evidence="3 4">
    <name type="scientific">Noviherbaspirillum denitrificans</name>
    <dbReference type="NCBI Taxonomy" id="1968433"/>
    <lineage>
        <taxon>Bacteria</taxon>
        <taxon>Pseudomonadati</taxon>
        <taxon>Pseudomonadota</taxon>
        <taxon>Betaproteobacteria</taxon>
        <taxon>Burkholderiales</taxon>
        <taxon>Oxalobacteraceae</taxon>
        <taxon>Noviherbaspirillum</taxon>
    </lineage>
</organism>
<dbReference type="EMBL" id="LSTO01000001">
    <property type="protein sequence ID" value="OWW21288.1"/>
    <property type="molecule type" value="Genomic_DNA"/>
</dbReference>
<comment type="caution">
    <text evidence="3">The sequence shown here is derived from an EMBL/GenBank/DDBJ whole genome shotgun (WGS) entry which is preliminary data.</text>
</comment>
<dbReference type="Gene3D" id="3.90.10.10">
    <property type="entry name" value="Cytochrome C3"/>
    <property type="match status" value="1"/>
</dbReference>
<name>A0A254TNJ8_9BURK</name>
<dbReference type="InterPro" id="IPR029467">
    <property type="entry name" value="Cyt_c7-like"/>
</dbReference>
<dbReference type="RefSeq" id="WP_088708147.1">
    <property type="nucleotide sequence ID" value="NZ_LSTO01000001.1"/>
</dbReference>
<evidence type="ECO:0000313" key="3">
    <source>
        <dbReference type="EMBL" id="OWW21288.1"/>
    </source>
</evidence>
<dbReference type="NCBIfam" id="TIGR04257">
    <property type="entry name" value="nanowire_3heme"/>
    <property type="match status" value="1"/>
</dbReference>
<keyword evidence="1" id="KW-0732">Signal</keyword>
<reference evidence="3 4" key="1">
    <citation type="submission" date="2016-02" db="EMBL/GenBank/DDBJ databases">
        <authorList>
            <person name="Wen L."/>
            <person name="He K."/>
            <person name="Yang H."/>
        </authorList>
    </citation>
    <scope>NUCLEOTIDE SEQUENCE [LARGE SCALE GENOMIC DNA]</scope>
    <source>
        <strain evidence="3 4">TSA40</strain>
    </source>
</reference>
<keyword evidence="4" id="KW-1185">Reference proteome</keyword>
<evidence type="ECO:0000313" key="4">
    <source>
        <dbReference type="Proteomes" id="UP000197535"/>
    </source>
</evidence>
<dbReference type="OrthoDB" id="5393172at2"/>
<dbReference type="InterPro" id="IPR036280">
    <property type="entry name" value="Multihaem_cyt_sf"/>
</dbReference>
<evidence type="ECO:0000259" key="2">
    <source>
        <dbReference type="Pfam" id="PF14522"/>
    </source>
</evidence>
<gene>
    <name evidence="3" type="ORF">AYR66_19230</name>
</gene>
<evidence type="ECO:0000256" key="1">
    <source>
        <dbReference type="SAM" id="SignalP"/>
    </source>
</evidence>
<proteinExistence type="predicted"/>
<dbReference type="InterPro" id="IPR026352">
    <property type="entry name" value="Nanowire_3heme"/>
</dbReference>
<sequence>MHAPKSRTLLKILAALVAAWLALVSLPSHAEYADVVLNRRAEKEGVRPVVFPHWFHRMRFRCKVCHSELGFKMRAGANDVTMADIIDGKFCGMCHNDQIAWGAANCDLCHSGKKGLPPGIYGGSSTTGPGKW</sequence>
<dbReference type="Pfam" id="PF14522">
    <property type="entry name" value="Cytochrome_C7"/>
    <property type="match status" value="1"/>
</dbReference>
<protein>
    <recommendedName>
        <fullName evidence="2">Cytochrome c7-like domain-containing protein</fullName>
    </recommendedName>
</protein>
<feature type="domain" description="Cytochrome c7-like" evidence="2">
    <location>
        <begin position="49"/>
        <end position="111"/>
    </location>
</feature>
<dbReference type="Proteomes" id="UP000197535">
    <property type="component" value="Unassembled WGS sequence"/>
</dbReference>
<accession>A0A254TNJ8</accession>